<keyword evidence="1" id="KW-0812">Transmembrane</keyword>
<dbReference type="Proteomes" id="UP001241072">
    <property type="component" value="Unassembled WGS sequence"/>
</dbReference>
<feature type="transmembrane region" description="Helical" evidence="1">
    <location>
        <begin position="263"/>
        <end position="286"/>
    </location>
</feature>
<evidence type="ECO:0000256" key="1">
    <source>
        <dbReference type="SAM" id="Phobius"/>
    </source>
</evidence>
<dbReference type="PANTHER" id="PTHR34821:SF2">
    <property type="entry name" value="INNER MEMBRANE PROTEIN YDCZ"/>
    <property type="match status" value="1"/>
</dbReference>
<evidence type="ECO:0000313" key="2">
    <source>
        <dbReference type="EMBL" id="MDO7883401.1"/>
    </source>
</evidence>
<accession>A0ABT9BQT6</accession>
<protein>
    <submittedName>
        <fullName evidence="2">DMT family transporter</fullName>
    </submittedName>
</protein>
<feature type="transmembrane region" description="Helical" evidence="1">
    <location>
        <begin position="42"/>
        <end position="63"/>
    </location>
</feature>
<dbReference type="PANTHER" id="PTHR34821">
    <property type="entry name" value="INNER MEMBRANE PROTEIN YDCZ"/>
    <property type="match status" value="1"/>
</dbReference>
<organism evidence="2 3">
    <name type="scientific">Antiquaquibacter soli</name>
    <dbReference type="NCBI Taxonomy" id="3064523"/>
    <lineage>
        <taxon>Bacteria</taxon>
        <taxon>Bacillati</taxon>
        <taxon>Actinomycetota</taxon>
        <taxon>Actinomycetes</taxon>
        <taxon>Micrococcales</taxon>
        <taxon>Microbacteriaceae</taxon>
        <taxon>Antiquaquibacter</taxon>
    </lineage>
</organism>
<dbReference type="EMBL" id="JAUQUB010000005">
    <property type="protein sequence ID" value="MDO7883401.1"/>
    <property type="molecule type" value="Genomic_DNA"/>
</dbReference>
<proteinExistence type="predicted"/>
<keyword evidence="1" id="KW-0472">Membrane</keyword>
<feature type="transmembrane region" description="Helical" evidence="1">
    <location>
        <begin position="292"/>
        <end position="312"/>
    </location>
</feature>
<evidence type="ECO:0000313" key="3">
    <source>
        <dbReference type="Proteomes" id="UP001241072"/>
    </source>
</evidence>
<gene>
    <name evidence="2" type="ORF">Q5716_14300</name>
</gene>
<feature type="transmembrane region" description="Helical" evidence="1">
    <location>
        <begin position="140"/>
        <end position="162"/>
    </location>
</feature>
<dbReference type="InterPro" id="IPR006750">
    <property type="entry name" value="YdcZ"/>
</dbReference>
<dbReference type="PROSITE" id="PS51257">
    <property type="entry name" value="PROKAR_LIPOPROTEIN"/>
    <property type="match status" value="1"/>
</dbReference>
<sequence length="318" mass="32349">MSTQHRPAWVTVVCTAVAVACGLGMAAQARVNGELATRIENGPLAAFISFGTGLIIMIVAMAFSPAGRAGVGRVAASIRERSIPWFWILGGLGGAYLILSQGLVAATLGVALFSVGVVAGQTLSALVIDRRGLGSMAPKPITALRVIGALLALGAVIFAGSSQLHGDFPVWMLLLPFSAGIGIAWQQAFNGQIREVSGSAVTASFGNFVVGTLALGIATLVASPWNGWPDSLPLDPVVYLGGPIGVMFIVCGAIVVRYIGVLLLGLGMIAGQLLGSLVLDIVVPAAGHELGIPTIVSTIVTLVAVSLTALGGRPARAR</sequence>
<feature type="transmembrane region" description="Helical" evidence="1">
    <location>
        <begin position="83"/>
        <end position="99"/>
    </location>
</feature>
<dbReference type="RefSeq" id="WP_305003828.1">
    <property type="nucleotide sequence ID" value="NZ_JAUQUB010000005.1"/>
</dbReference>
<feature type="transmembrane region" description="Helical" evidence="1">
    <location>
        <begin position="205"/>
        <end position="225"/>
    </location>
</feature>
<keyword evidence="3" id="KW-1185">Reference proteome</keyword>
<name>A0ABT9BQT6_9MICO</name>
<keyword evidence="1" id="KW-1133">Transmembrane helix</keyword>
<reference evidence="2 3" key="1">
    <citation type="submission" date="2023-07" db="EMBL/GenBank/DDBJ databases">
        <title>Protaetiibacter sp. nov WY-16 isolated from soil.</title>
        <authorList>
            <person name="Liu B."/>
            <person name="Wan Y."/>
        </authorList>
    </citation>
    <scope>NUCLEOTIDE SEQUENCE [LARGE SCALE GENOMIC DNA]</scope>
    <source>
        <strain evidence="2 3">WY-16</strain>
    </source>
</reference>
<comment type="caution">
    <text evidence="2">The sequence shown here is derived from an EMBL/GenBank/DDBJ whole genome shotgun (WGS) entry which is preliminary data.</text>
</comment>
<feature type="transmembrane region" description="Helical" evidence="1">
    <location>
        <begin position="168"/>
        <end position="185"/>
    </location>
</feature>
<feature type="transmembrane region" description="Helical" evidence="1">
    <location>
        <begin position="105"/>
        <end position="128"/>
    </location>
</feature>
<feature type="transmembrane region" description="Helical" evidence="1">
    <location>
        <begin position="237"/>
        <end position="256"/>
    </location>
</feature>
<dbReference type="Pfam" id="PF04657">
    <property type="entry name" value="DMT_YdcZ"/>
    <property type="match status" value="2"/>
</dbReference>